<keyword evidence="13" id="KW-1185">Reference proteome</keyword>
<keyword evidence="3" id="KW-0328">Glycosyltransferase</keyword>
<dbReference type="PANTHER" id="PTHR19297">
    <property type="entry name" value="GLYCOSYLTRANSFERASE 14 FAMILY MEMBER"/>
    <property type="match status" value="1"/>
</dbReference>
<keyword evidence="8 11" id="KW-0472">Membrane</keyword>
<dbReference type="AlphaFoldDB" id="A0A8D0LA80"/>
<protein>
    <submittedName>
        <fullName evidence="12">Glucosaminyl (N-acetyl) transferase 4</fullName>
    </submittedName>
</protein>
<comment type="subcellular location">
    <subcellularLocation>
        <location evidence="1">Golgi apparatus membrane</location>
        <topology evidence="1">Single-pass type II membrane protein</topology>
    </subcellularLocation>
</comment>
<dbReference type="GO" id="GO:0048729">
    <property type="term" value="P:tissue morphogenesis"/>
    <property type="evidence" value="ECO:0007669"/>
    <property type="project" value="Ensembl"/>
</dbReference>
<evidence type="ECO:0000256" key="8">
    <source>
        <dbReference type="ARBA" id="ARBA00023136"/>
    </source>
</evidence>
<evidence type="ECO:0000256" key="2">
    <source>
        <dbReference type="ARBA" id="ARBA00004922"/>
    </source>
</evidence>
<evidence type="ECO:0000256" key="1">
    <source>
        <dbReference type="ARBA" id="ARBA00004323"/>
    </source>
</evidence>
<evidence type="ECO:0000256" key="10">
    <source>
        <dbReference type="ARBA" id="ARBA00038150"/>
    </source>
</evidence>
<dbReference type="Pfam" id="PF02485">
    <property type="entry name" value="Branch"/>
    <property type="match status" value="1"/>
</dbReference>
<dbReference type="GO" id="GO:0008375">
    <property type="term" value="F:acetylglucosaminyltransferase activity"/>
    <property type="evidence" value="ECO:0007669"/>
    <property type="project" value="TreeGrafter"/>
</dbReference>
<evidence type="ECO:0000256" key="4">
    <source>
        <dbReference type="ARBA" id="ARBA00022679"/>
    </source>
</evidence>
<dbReference type="Ensembl" id="ENSSPUT00000021430.1">
    <property type="protein sequence ID" value="ENSSPUP00000020126.1"/>
    <property type="gene ID" value="ENSSPUG00000015459.1"/>
</dbReference>
<comment type="pathway">
    <text evidence="2">Protein modification; protein glycosylation.</text>
</comment>
<keyword evidence="4" id="KW-0808">Transferase</keyword>
<feature type="transmembrane region" description="Helical" evidence="11">
    <location>
        <begin position="12"/>
        <end position="32"/>
    </location>
</feature>
<accession>A0A8D0LA80</accession>
<keyword evidence="6" id="KW-0735">Signal-anchor</keyword>
<keyword evidence="7 11" id="KW-1133">Transmembrane helix</keyword>
<comment type="similarity">
    <text evidence="10">Belongs to the glycosyltransferase 14 family.</text>
</comment>
<evidence type="ECO:0000313" key="12">
    <source>
        <dbReference type="Ensembl" id="ENSSPUP00000020126.1"/>
    </source>
</evidence>
<evidence type="ECO:0000256" key="5">
    <source>
        <dbReference type="ARBA" id="ARBA00022692"/>
    </source>
</evidence>
<dbReference type="PANTHER" id="PTHR19297:SF7">
    <property type="entry name" value="BETA-1,3-GALACTOSYL-O-GLYCOSYL-GLYCOPROTEIN BETA-1,6-N-ACETYLGLUCOSAMINYLTRANSFERASE 4"/>
    <property type="match status" value="1"/>
</dbReference>
<gene>
    <name evidence="12" type="primary">GCNT4</name>
</gene>
<evidence type="ECO:0000256" key="3">
    <source>
        <dbReference type="ARBA" id="ARBA00022676"/>
    </source>
</evidence>
<evidence type="ECO:0000313" key="13">
    <source>
        <dbReference type="Proteomes" id="UP000694392"/>
    </source>
</evidence>
<dbReference type="OMA" id="SVEYAHI"/>
<evidence type="ECO:0000256" key="9">
    <source>
        <dbReference type="ARBA" id="ARBA00023180"/>
    </source>
</evidence>
<organism evidence="12 13">
    <name type="scientific">Sphenodon punctatus</name>
    <name type="common">Tuatara</name>
    <name type="synonym">Hatteria punctata</name>
    <dbReference type="NCBI Taxonomy" id="8508"/>
    <lineage>
        <taxon>Eukaryota</taxon>
        <taxon>Metazoa</taxon>
        <taxon>Chordata</taxon>
        <taxon>Craniata</taxon>
        <taxon>Vertebrata</taxon>
        <taxon>Euteleostomi</taxon>
        <taxon>Lepidosauria</taxon>
        <taxon>Sphenodontia</taxon>
        <taxon>Sphenodontidae</taxon>
        <taxon>Sphenodon</taxon>
    </lineage>
</organism>
<keyword evidence="9" id="KW-0325">Glycoprotein</keyword>
<evidence type="ECO:0000256" key="7">
    <source>
        <dbReference type="ARBA" id="ARBA00022989"/>
    </source>
</evidence>
<dbReference type="GO" id="GO:0060993">
    <property type="term" value="P:kidney morphogenesis"/>
    <property type="evidence" value="ECO:0007669"/>
    <property type="project" value="Ensembl"/>
</dbReference>
<dbReference type="GO" id="GO:0002121">
    <property type="term" value="P:inter-male aggressive behavior"/>
    <property type="evidence" value="ECO:0007669"/>
    <property type="project" value="Ensembl"/>
</dbReference>
<name>A0A8D0LA80_SPHPU</name>
<reference evidence="12" key="1">
    <citation type="submission" date="2025-08" db="UniProtKB">
        <authorList>
            <consortium name="Ensembl"/>
        </authorList>
    </citation>
    <scope>IDENTIFICATION</scope>
</reference>
<dbReference type="GeneTree" id="ENSGT00940000159721"/>
<evidence type="ECO:0000256" key="11">
    <source>
        <dbReference type="SAM" id="Phobius"/>
    </source>
</evidence>
<proteinExistence type="inferred from homology"/>
<evidence type="ECO:0000256" key="6">
    <source>
        <dbReference type="ARBA" id="ARBA00022968"/>
    </source>
</evidence>
<dbReference type="GO" id="GO:0001780">
    <property type="term" value="P:neutrophil homeostasis"/>
    <property type="evidence" value="ECO:0007669"/>
    <property type="project" value="Ensembl"/>
</dbReference>
<dbReference type="Proteomes" id="UP000694392">
    <property type="component" value="Unplaced"/>
</dbReference>
<sequence>MKRYSCSYKYPLRWKILILLLMMWLLTLLKLLNVERFLFPHREIYLVEHFLSTSPYVRNKYGHLRNGIQHEINCSSIYHQDPAETGKSLEIRRKEIIDLDDEDVVAMTSNCLVYRMIRGYHLKPVSQEEENFPLAYSLVVHKDAIMVERLIHAIYSHQNIYCVHYDQKSSSTFKLAMENLVKCFPNIFIASKLEMVEYAHISRLQADLNCLSDLLRSPVAWKYAINLCGQDFPLRSNFELVSELKKLNGGNMLETVNPSSSKRERFTYHYELKKVPYEYMQMPVKTNITKDPPPHNIEVFVGSAYFVLSQAFIQYTFENLLAKDFLSWSKDTFSPDEHFWATLTRVPGIPGEISRTANDITDLQSKTRLVKWNYLEDHLYPPCTGIHLRSVCIYGAAELRWLLNFGHWFANKFDSKVDPVLIKCLAEKLSEQQKEWVDLSSENVFIHRSSADVLL</sequence>
<dbReference type="GO" id="GO:0042403">
    <property type="term" value="P:thyroid hormone metabolic process"/>
    <property type="evidence" value="ECO:0007669"/>
    <property type="project" value="Ensembl"/>
</dbReference>
<reference evidence="12" key="2">
    <citation type="submission" date="2025-09" db="UniProtKB">
        <authorList>
            <consortium name="Ensembl"/>
        </authorList>
    </citation>
    <scope>IDENTIFICATION</scope>
</reference>
<keyword evidence="5 11" id="KW-0812">Transmembrane</keyword>
<dbReference type="GO" id="GO:0000139">
    <property type="term" value="C:Golgi membrane"/>
    <property type="evidence" value="ECO:0007669"/>
    <property type="project" value="UniProtKB-SubCell"/>
</dbReference>
<dbReference type="InterPro" id="IPR003406">
    <property type="entry name" value="Glyco_trans_14"/>
</dbReference>